<evidence type="ECO:0008006" key="4">
    <source>
        <dbReference type="Google" id="ProtNLM"/>
    </source>
</evidence>
<sequence length="343" mass="37131">MYIHSTPQDITTMSPPPHKRPNGESTNPTPTHTPTNNQTTPPSASAAHRIFRTPELLELILLALASEHGPASSPLTNSLSMTALIHARQVSRHWRAVVDVSRALRRVLFLEPTGKLTESLFDVLKDTSTSAAADADVPYLGGVSTDLSTSSHVHINPLLQAGFGAEICGFLSPASSVADNRNTTHLSIPDWVPTAHYLAFFGTASSSPTSATSDPLDTDSDSPAAKRSIPFPWPLIWSSLHSSARTPLFADMLATQPPVARLLCRCGELVPGLLVCENGVRMRHLLLWRDAVVRVLEGEEKLWEPDEWKGLLVRVVDAANVDGRVVRDAVFLGERLLGEGADD</sequence>
<dbReference type="RefSeq" id="XP_033392012.1">
    <property type="nucleotide sequence ID" value="XM_033546519.1"/>
</dbReference>
<feature type="compositionally biased region" description="Low complexity" evidence="1">
    <location>
        <begin position="26"/>
        <end position="42"/>
    </location>
</feature>
<name>A0A6A6AZ61_9PEZI</name>
<protein>
    <recommendedName>
        <fullName evidence="4">F-box domain-containing protein</fullName>
    </recommendedName>
</protein>
<evidence type="ECO:0000313" key="2">
    <source>
        <dbReference type="EMBL" id="KAF2136294.1"/>
    </source>
</evidence>
<dbReference type="Proteomes" id="UP000799438">
    <property type="component" value="Unassembled WGS sequence"/>
</dbReference>
<dbReference type="GeneID" id="54304025"/>
<feature type="region of interest" description="Disordered" evidence="1">
    <location>
        <begin position="1"/>
        <end position="46"/>
    </location>
</feature>
<organism evidence="2 3">
    <name type="scientific">Aplosporella prunicola CBS 121167</name>
    <dbReference type="NCBI Taxonomy" id="1176127"/>
    <lineage>
        <taxon>Eukaryota</taxon>
        <taxon>Fungi</taxon>
        <taxon>Dikarya</taxon>
        <taxon>Ascomycota</taxon>
        <taxon>Pezizomycotina</taxon>
        <taxon>Dothideomycetes</taxon>
        <taxon>Dothideomycetes incertae sedis</taxon>
        <taxon>Botryosphaeriales</taxon>
        <taxon>Aplosporellaceae</taxon>
        <taxon>Aplosporella</taxon>
    </lineage>
</organism>
<dbReference type="EMBL" id="ML995526">
    <property type="protein sequence ID" value="KAF2136294.1"/>
    <property type="molecule type" value="Genomic_DNA"/>
</dbReference>
<keyword evidence="3" id="KW-1185">Reference proteome</keyword>
<gene>
    <name evidence="2" type="ORF">K452DRAFT_362641</name>
</gene>
<reference evidence="2" key="1">
    <citation type="journal article" date="2020" name="Stud. Mycol.">
        <title>101 Dothideomycetes genomes: a test case for predicting lifestyles and emergence of pathogens.</title>
        <authorList>
            <person name="Haridas S."/>
            <person name="Albert R."/>
            <person name="Binder M."/>
            <person name="Bloem J."/>
            <person name="Labutti K."/>
            <person name="Salamov A."/>
            <person name="Andreopoulos B."/>
            <person name="Baker S."/>
            <person name="Barry K."/>
            <person name="Bills G."/>
            <person name="Bluhm B."/>
            <person name="Cannon C."/>
            <person name="Castanera R."/>
            <person name="Culley D."/>
            <person name="Daum C."/>
            <person name="Ezra D."/>
            <person name="Gonzalez J."/>
            <person name="Henrissat B."/>
            <person name="Kuo A."/>
            <person name="Liang C."/>
            <person name="Lipzen A."/>
            <person name="Lutzoni F."/>
            <person name="Magnuson J."/>
            <person name="Mondo S."/>
            <person name="Nolan M."/>
            <person name="Ohm R."/>
            <person name="Pangilinan J."/>
            <person name="Park H.-J."/>
            <person name="Ramirez L."/>
            <person name="Alfaro M."/>
            <person name="Sun H."/>
            <person name="Tritt A."/>
            <person name="Yoshinaga Y."/>
            <person name="Zwiers L.-H."/>
            <person name="Turgeon B."/>
            <person name="Goodwin S."/>
            <person name="Spatafora J."/>
            <person name="Crous P."/>
            <person name="Grigoriev I."/>
        </authorList>
    </citation>
    <scope>NUCLEOTIDE SEQUENCE</scope>
    <source>
        <strain evidence="2">CBS 121167</strain>
    </source>
</reference>
<dbReference type="AlphaFoldDB" id="A0A6A6AZ61"/>
<accession>A0A6A6AZ61</accession>
<evidence type="ECO:0000256" key="1">
    <source>
        <dbReference type="SAM" id="MobiDB-lite"/>
    </source>
</evidence>
<proteinExistence type="predicted"/>
<feature type="compositionally biased region" description="Polar residues" evidence="1">
    <location>
        <begin position="1"/>
        <end position="13"/>
    </location>
</feature>
<evidence type="ECO:0000313" key="3">
    <source>
        <dbReference type="Proteomes" id="UP000799438"/>
    </source>
</evidence>